<dbReference type="Gene3D" id="2.40.50.100">
    <property type="match status" value="1"/>
</dbReference>
<dbReference type="AlphaFoldDB" id="A0A7C0ZHC1"/>
<dbReference type="SUPFAM" id="SSF111369">
    <property type="entry name" value="HlyD-like secretion proteins"/>
    <property type="match status" value="1"/>
</dbReference>
<comment type="subcellular location">
    <subcellularLocation>
        <location evidence="1">Cell membrane</location>
    </subcellularLocation>
</comment>
<reference evidence="6" key="1">
    <citation type="journal article" date="2020" name="mSystems">
        <title>Genome- and Community-Level Interaction Insights into Carbon Utilization and Element Cycling Functions of Hydrothermarchaeota in Hydrothermal Sediment.</title>
        <authorList>
            <person name="Zhou Z."/>
            <person name="Liu Y."/>
            <person name="Xu W."/>
            <person name="Pan J."/>
            <person name="Luo Z.H."/>
            <person name="Li M."/>
        </authorList>
    </citation>
    <scope>NUCLEOTIDE SEQUENCE [LARGE SCALE GENOMIC DNA]</scope>
    <source>
        <strain evidence="6">HyVt-102</strain>
    </source>
</reference>
<comment type="similarity">
    <text evidence="2">Belongs to the membrane fusion protein (MFP) (TC 8.A.1) family.</text>
</comment>
<dbReference type="InterPro" id="IPR006143">
    <property type="entry name" value="RND_pump_MFP"/>
</dbReference>
<evidence type="ECO:0000256" key="2">
    <source>
        <dbReference type="ARBA" id="ARBA00009477"/>
    </source>
</evidence>
<evidence type="ECO:0000259" key="5">
    <source>
        <dbReference type="Pfam" id="PF25989"/>
    </source>
</evidence>
<feature type="domain" description="Multidrug resistance protein MdtA-like beta-barrel" evidence="4">
    <location>
        <begin position="156"/>
        <end position="212"/>
    </location>
</feature>
<evidence type="ECO:0000313" key="6">
    <source>
        <dbReference type="EMBL" id="HDI82405.1"/>
    </source>
</evidence>
<keyword evidence="3" id="KW-0472">Membrane</keyword>
<evidence type="ECO:0000256" key="3">
    <source>
        <dbReference type="SAM" id="Phobius"/>
    </source>
</evidence>
<dbReference type="InterPro" id="IPR058637">
    <property type="entry name" value="YknX-like_C"/>
</dbReference>
<name>A0A7C0ZHC1_UNCW3</name>
<dbReference type="Gene3D" id="2.40.420.20">
    <property type="match status" value="1"/>
</dbReference>
<dbReference type="InterPro" id="IPR058626">
    <property type="entry name" value="MdtA-like_b-barrel"/>
</dbReference>
<comment type="caution">
    <text evidence="6">The sequence shown here is derived from an EMBL/GenBank/DDBJ whole genome shotgun (WGS) entry which is preliminary data.</text>
</comment>
<dbReference type="NCBIfam" id="TIGR01730">
    <property type="entry name" value="RND_mfp"/>
    <property type="match status" value="1"/>
</dbReference>
<dbReference type="Proteomes" id="UP000885847">
    <property type="component" value="Unassembled WGS sequence"/>
</dbReference>
<evidence type="ECO:0000256" key="1">
    <source>
        <dbReference type="ARBA" id="ARBA00004236"/>
    </source>
</evidence>
<sequence>MMKKVIWTIVIVVILVLLVGLRMKRRGGVVQREQGSIPVEVEIAKRTDMENWVWFSGVVQGIDQTPIFPDLPGRFLRYVVKEGSYVKKGDVVAYLEREVPGVEIKPVPVKAPITGIVSINSLDKGFPVMQNTPVATVARINRVKVSFQIPSGLRLKKNDPVYLVTSDGKKIYGRITFISYFVDPKTGTRRVITEFENKNRKVLPGDFVRVYVRNLNVKNVVALPVNAVLGVEEKFVFLVKNGKAFQTSVKTGAMNNSFIQILEGVTEGDTVIVVGQEIVRDGSRVEIRGIND</sequence>
<gene>
    <name evidence="6" type="ORF">ENF18_01265</name>
</gene>
<keyword evidence="3" id="KW-1133">Transmembrane helix</keyword>
<dbReference type="GO" id="GO:1990281">
    <property type="term" value="C:efflux pump complex"/>
    <property type="evidence" value="ECO:0007669"/>
    <property type="project" value="TreeGrafter"/>
</dbReference>
<feature type="domain" description="YknX-like C-terminal permuted SH3-like" evidence="5">
    <location>
        <begin position="220"/>
        <end position="287"/>
    </location>
</feature>
<feature type="transmembrane region" description="Helical" evidence="3">
    <location>
        <begin position="6"/>
        <end position="23"/>
    </location>
</feature>
<dbReference type="PANTHER" id="PTHR30469:SF36">
    <property type="entry name" value="BLL3903 PROTEIN"/>
    <property type="match status" value="1"/>
</dbReference>
<dbReference type="PANTHER" id="PTHR30469">
    <property type="entry name" value="MULTIDRUG RESISTANCE PROTEIN MDTA"/>
    <property type="match status" value="1"/>
</dbReference>
<proteinExistence type="inferred from homology"/>
<protein>
    <submittedName>
        <fullName evidence="6">Efflux RND transporter periplasmic adaptor subunit</fullName>
    </submittedName>
</protein>
<dbReference type="GO" id="GO:0015562">
    <property type="term" value="F:efflux transmembrane transporter activity"/>
    <property type="evidence" value="ECO:0007669"/>
    <property type="project" value="TreeGrafter"/>
</dbReference>
<dbReference type="Pfam" id="PF25944">
    <property type="entry name" value="Beta-barrel_RND"/>
    <property type="match status" value="1"/>
</dbReference>
<dbReference type="Pfam" id="PF25989">
    <property type="entry name" value="YknX_C"/>
    <property type="match status" value="1"/>
</dbReference>
<accession>A0A7C0ZHC1</accession>
<evidence type="ECO:0000259" key="4">
    <source>
        <dbReference type="Pfam" id="PF25944"/>
    </source>
</evidence>
<organism evidence="6">
    <name type="scientific">candidate division WOR-3 bacterium</name>
    <dbReference type="NCBI Taxonomy" id="2052148"/>
    <lineage>
        <taxon>Bacteria</taxon>
        <taxon>Bacteria division WOR-3</taxon>
    </lineage>
</organism>
<keyword evidence="3" id="KW-0812">Transmembrane</keyword>
<dbReference type="EMBL" id="DQWE01000055">
    <property type="protein sequence ID" value="HDI82405.1"/>
    <property type="molecule type" value="Genomic_DNA"/>
</dbReference>